<accession>A0A482Z831</accession>
<evidence type="ECO:0000256" key="3">
    <source>
        <dbReference type="ARBA" id="ARBA00022656"/>
    </source>
</evidence>
<keyword evidence="5" id="KW-0732">Signal</keyword>
<sequence length="82" mass="9254">MSPKVQVLLLIVGLIMFLAVHAEEELSETAESERSCANEYQSCNWTNRPCCDNISCVCSWIGTNCECKKGIIRTIRDWINGK</sequence>
<evidence type="ECO:0000256" key="4">
    <source>
        <dbReference type="ARBA" id="ARBA00023157"/>
    </source>
</evidence>
<keyword evidence="2" id="KW-0964">Secreted</keyword>
<reference evidence="6" key="2">
    <citation type="submission" date="2019-04" db="EMBL/GenBank/DDBJ databases">
        <title>Unravelling the molecular evolution of spider venoms.</title>
        <authorList>
            <person name="Pineda S."/>
        </authorList>
    </citation>
    <scope>NUCLEOTIDE SEQUENCE</scope>
</reference>
<dbReference type="Pfam" id="PF02819">
    <property type="entry name" value="Toxin_9"/>
    <property type="match status" value="1"/>
</dbReference>
<comment type="subcellular location">
    <subcellularLocation>
        <location evidence="1">Secreted</location>
    </subcellularLocation>
</comment>
<name>A0A482Z831_9ARAC</name>
<keyword evidence="3" id="KW-0800">Toxin</keyword>
<dbReference type="Gene3D" id="4.10.40.10">
    <property type="match status" value="1"/>
</dbReference>
<organism evidence="6">
    <name type="scientific">Lycosa sp. SGP-2016</name>
    <dbReference type="NCBI Taxonomy" id="1905177"/>
    <lineage>
        <taxon>Eukaryota</taxon>
        <taxon>Metazoa</taxon>
        <taxon>Ecdysozoa</taxon>
        <taxon>Arthropoda</taxon>
        <taxon>Chelicerata</taxon>
        <taxon>Arachnida</taxon>
        <taxon>Araneae</taxon>
        <taxon>Araneomorphae</taxon>
        <taxon>Entelegynae</taxon>
        <taxon>Lycosoidea</taxon>
        <taxon>Lycosidae</taxon>
        <taxon>Lycosa</taxon>
    </lineage>
</organism>
<proteinExistence type="predicted"/>
<feature type="signal peptide" evidence="5">
    <location>
        <begin position="1"/>
        <end position="22"/>
    </location>
</feature>
<protein>
    <submittedName>
        <fullName evidence="6">U5-Lycotoxin-Lsp1c_9</fullName>
    </submittedName>
</protein>
<feature type="chain" id="PRO_5019728197" evidence="5">
    <location>
        <begin position="23"/>
        <end position="82"/>
    </location>
</feature>
<dbReference type="AlphaFoldDB" id="A0A482Z831"/>
<dbReference type="GO" id="GO:0090729">
    <property type="term" value="F:toxin activity"/>
    <property type="evidence" value="ECO:0007669"/>
    <property type="project" value="UniProtKB-KW"/>
</dbReference>
<dbReference type="SUPFAM" id="SSF57059">
    <property type="entry name" value="omega toxin-like"/>
    <property type="match status" value="1"/>
</dbReference>
<reference evidence="6" key="1">
    <citation type="submission" date="2017-03" db="EMBL/GenBank/DDBJ databases">
        <authorList>
            <person name="QRISCLOUD D."/>
        </authorList>
    </citation>
    <scope>NUCLEOTIDE SEQUENCE</scope>
</reference>
<evidence type="ECO:0000256" key="2">
    <source>
        <dbReference type="ARBA" id="ARBA00022525"/>
    </source>
</evidence>
<dbReference type="GO" id="GO:0005576">
    <property type="term" value="C:extracellular region"/>
    <property type="evidence" value="ECO:0007669"/>
    <property type="project" value="UniProtKB-SubCell"/>
</dbReference>
<evidence type="ECO:0000313" key="6">
    <source>
        <dbReference type="EMBL" id="SMD46904.1"/>
    </source>
</evidence>
<evidence type="ECO:0000256" key="1">
    <source>
        <dbReference type="ARBA" id="ARBA00004613"/>
    </source>
</evidence>
<keyword evidence="4" id="KW-1015">Disulfide bond</keyword>
<dbReference type="InterPro" id="IPR004169">
    <property type="entry name" value="Spidertoxin"/>
</dbReference>
<dbReference type="CDD" id="cd12960">
    <property type="entry name" value="Spider_toxin"/>
    <property type="match status" value="1"/>
</dbReference>
<dbReference type="GO" id="GO:0008200">
    <property type="term" value="F:ion channel inhibitor activity"/>
    <property type="evidence" value="ECO:0007669"/>
    <property type="project" value="InterPro"/>
</dbReference>
<dbReference type="EMBL" id="HAGS01000274">
    <property type="protein sequence ID" value="SMD46904.1"/>
    <property type="molecule type" value="Transcribed_RNA"/>
</dbReference>
<evidence type="ECO:0000256" key="5">
    <source>
        <dbReference type="SAM" id="SignalP"/>
    </source>
</evidence>